<comment type="caution">
    <text evidence="3">The sequence shown here is derived from an EMBL/GenBank/DDBJ whole genome shotgun (WGS) entry which is preliminary data.</text>
</comment>
<feature type="region of interest" description="Disordered" evidence="2">
    <location>
        <begin position="68"/>
        <end position="107"/>
    </location>
</feature>
<evidence type="ECO:0000256" key="2">
    <source>
        <dbReference type="SAM" id="MobiDB-lite"/>
    </source>
</evidence>
<reference evidence="4" key="1">
    <citation type="submission" date="2020-06" db="EMBL/GenBank/DDBJ databases">
        <title>Draft genomic sequence of Geomonas sp. Red330.</title>
        <authorList>
            <person name="Itoh H."/>
            <person name="Zhenxing X."/>
            <person name="Ushijima N."/>
            <person name="Masuda Y."/>
            <person name="Shiratori Y."/>
            <person name="Senoo K."/>
        </authorList>
    </citation>
    <scope>NUCLEOTIDE SEQUENCE [LARGE SCALE GENOMIC DNA]</scope>
    <source>
        <strain evidence="4">Red330</strain>
    </source>
</reference>
<dbReference type="Proteomes" id="UP000556026">
    <property type="component" value="Unassembled WGS sequence"/>
</dbReference>
<dbReference type="EMBL" id="BLXX01000009">
    <property type="protein sequence ID" value="GFO60575.1"/>
    <property type="molecule type" value="Genomic_DNA"/>
</dbReference>
<feature type="compositionally biased region" description="Basic and acidic residues" evidence="2">
    <location>
        <begin position="98"/>
        <end position="107"/>
    </location>
</feature>
<sequence>MQGAELERDRARQEVVQLQQELSEASRAEANRSTSEQLELRAQSEKASEVALQLAELNAAHEEISARHTRLEGEYREQSARLAAAQQELAEQSAAHETASRQLRESEAQCQEQAARLAAAEQELLRQGKLQGKAAKDRFKLEKKREQAVSEAGALREEVGRLTEARDQAVAAQTELAAECASLKESLETLQQLLAEKERASAGATELERQLERLLAERQRQGTELTALEAALNLALRERSHFEEENATLIRELAALGARLTAPGAAPAALSDSSREEADGAPEAGAKGCETPKVEPPLFGMWQEGDEPQTCQLPELPELPELHQEWETPVGEGSSEDHGPLPHRHSSVAADWYQWSGGSQESAALSSADDDFFPTDEAASDGCGMFLLKPGAGPLACRKPEDVIEFYRSVNVASLSPEGKAPVVCQGYIFAVVGERQLQVAVALHAAKSGRHWIYLPERQPEHKEELAQAISAALTFAESVGLLMEQVPVPDRVAALAQSPVLLCGPR</sequence>
<feature type="compositionally biased region" description="Low complexity" evidence="2">
    <location>
        <begin position="80"/>
        <end position="95"/>
    </location>
</feature>
<protein>
    <submittedName>
        <fullName evidence="3">Uncharacterized protein</fullName>
    </submittedName>
</protein>
<feature type="region of interest" description="Disordered" evidence="2">
    <location>
        <begin position="267"/>
        <end position="293"/>
    </location>
</feature>
<dbReference type="RefSeq" id="WP_183355391.1">
    <property type="nucleotide sequence ID" value="NZ_BLXX01000009.1"/>
</dbReference>
<evidence type="ECO:0000313" key="3">
    <source>
        <dbReference type="EMBL" id="GFO60575.1"/>
    </source>
</evidence>
<accession>A0A6V8MKL8</accession>
<feature type="compositionally biased region" description="Basic and acidic residues" evidence="2">
    <location>
        <begin position="68"/>
        <end position="79"/>
    </location>
</feature>
<keyword evidence="4" id="KW-1185">Reference proteome</keyword>
<name>A0A6V8MKL8_9BACT</name>
<gene>
    <name evidence="3" type="ORF">GMST_29000</name>
</gene>
<evidence type="ECO:0000313" key="4">
    <source>
        <dbReference type="Proteomes" id="UP000556026"/>
    </source>
</evidence>
<evidence type="ECO:0000256" key="1">
    <source>
        <dbReference type="SAM" id="Coils"/>
    </source>
</evidence>
<dbReference type="AlphaFoldDB" id="A0A6V8MKL8"/>
<feature type="region of interest" description="Disordered" evidence="2">
    <location>
        <begin position="17"/>
        <end position="45"/>
    </location>
</feature>
<organism evidence="3 4">
    <name type="scientific">Geomonas silvestris</name>
    <dbReference type="NCBI Taxonomy" id="2740184"/>
    <lineage>
        <taxon>Bacteria</taxon>
        <taxon>Pseudomonadati</taxon>
        <taxon>Thermodesulfobacteriota</taxon>
        <taxon>Desulfuromonadia</taxon>
        <taxon>Geobacterales</taxon>
        <taxon>Geobacteraceae</taxon>
        <taxon>Geomonas</taxon>
    </lineage>
</organism>
<feature type="coiled-coil region" evidence="1">
    <location>
        <begin position="173"/>
        <end position="252"/>
    </location>
</feature>
<proteinExistence type="predicted"/>
<keyword evidence="1" id="KW-0175">Coiled coil</keyword>